<evidence type="ECO:0000313" key="1">
    <source>
        <dbReference type="EMBL" id="KAF9467732.1"/>
    </source>
</evidence>
<comment type="caution">
    <text evidence="1">The sequence shown here is derived from an EMBL/GenBank/DDBJ whole genome shotgun (WGS) entry which is preliminary data.</text>
</comment>
<dbReference type="EMBL" id="MU150235">
    <property type="protein sequence ID" value="KAF9467732.1"/>
    <property type="molecule type" value="Genomic_DNA"/>
</dbReference>
<dbReference type="AlphaFoldDB" id="A0A9P5YCW1"/>
<accession>A0A9P5YCW1</accession>
<reference evidence="1" key="1">
    <citation type="submission" date="2020-11" db="EMBL/GenBank/DDBJ databases">
        <authorList>
            <consortium name="DOE Joint Genome Institute"/>
            <person name="Ahrendt S."/>
            <person name="Riley R."/>
            <person name="Andreopoulos W."/>
            <person name="Labutti K."/>
            <person name="Pangilinan J."/>
            <person name="Ruiz-Duenas F.J."/>
            <person name="Barrasa J.M."/>
            <person name="Sanchez-Garcia M."/>
            <person name="Camarero S."/>
            <person name="Miyauchi S."/>
            <person name="Serrano A."/>
            <person name="Linde D."/>
            <person name="Babiker R."/>
            <person name="Drula E."/>
            <person name="Ayuso-Fernandez I."/>
            <person name="Pacheco R."/>
            <person name="Padilla G."/>
            <person name="Ferreira P."/>
            <person name="Barriuso J."/>
            <person name="Kellner H."/>
            <person name="Castanera R."/>
            <person name="Alfaro M."/>
            <person name="Ramirez L."/>
            <person name="Pisabarro A.G."/>
            <person name="Kuo A."/>
            <person name="Tritt A."/>
            <person name="Lipzen A."/>
            <person name="He G."/>
            <person name="Yan M."/>
            <person name="Ng V."/>
            <person name="Cullen D."/>
            <person name="Martin F."/>
            <person name="Rosso M.-N."/>
            <person name="Henrissat B."/>
            <person name="Hibbett D."/>
            <person name="Martinez A.T."/>
            <person name="Grigoriev I.V."/>
        </authorList>
    </citation>
    <scope>NUCLEOTIDE SEQUENCE</scope>
    <source>
        <strain evidence="1">CBS 247.69</strain>
    </source>
</reference>
<proteinExistence type="predicted"/>
<keyword evidence="2" id="KW-1185">Reference proteome</keyword>
<dbReference type="OrthoDB" id="2998779at2759"/>
<name>A0A9P5YCW1_9AGAR</name>
<gene>
    <name evidence="1" type="ORF">BDZ94DRAFT_1247549</name>
</gene>
<dbReference type="Proteomes" id="UP000807353">
    <property type="component" value="Unassembled WGS sequence"/>
</dbReference>
<organism evidence="1 2">
    <name type="scientific">Collybia nuda</name>
    <dbReference type="NCBI Taxonomy" id="64659"/>
    <lineage>
        <taxon>Eukaryota</taxon>
        <taxon>Fungi</taxon>
        <taxon>Dikarya</taxon>
        <taxon>Basidiomycota</taxon>
        <taxon>Agaricomycotina</taxon>
        <taxon>Agaricomycetes</taxon>
        <taxon>Agaricomycetidae</taxon>
        <taxon>Agaricales</taxon>
        <taxon>Tricholomatineae</taxon>
        <taxon>Clitocybaceae</taxon>
        <taxon>Collybia</taxon>
    </lineage>
</organism>
<evidence type="ECO:0000313" key="2">
    <source>
        <dbReference type="Proteomes" id="UP000807353"/>
    </source>
</evidence>
<protein>
    <submittedName>
        <fullName evidence="1">Uncharacterized protein</fullName>
    </submittedName>
</protein>
<sequence>MQHTLPPEILRQVFTWACADRPTIVSLIRVCKLARDWNLPLLYRSITFLNASEVSHFCATHDPSDIDGRNRLSLVRKVWFGDSGLVQGDLQYGSSSWPLTFVHRILWLCNNLHTLVIINLDQNLWTHIEGAIPASLEDLVMGPVHGPFFIKSLTRKPRIKRFTSAQTFMRDDEVVDVVLSPHLRRFRRISEIGPGKVTPFWMVEQAECITKSETLEKMEILLCGISELGEPMLKELQAKLPKITHDERVTIRWGQPPTWIELLRLEFEGEEQSHLASLCQA</sequence>